<evidence type="ECO:0008006" key="4">
    <source>
        <dbReference type="Google" id="ProtNLM"/>
    </source>
</evidence>
<dbReference type="STRING" id="716816.BST96_17600"/>
<reference evidence="2 3" key="1">
    <citation type="submission" date="2016-11" db="EMBL/GenBank/DDBJ databases">
        <title>Trade-off between light-utilization and light-protection in marine flavobacteria.</title>
        <authorList>
            <person name="Kumagai Y."/>
        </authorList>
    </citation>
    <scope>NUCLEOTIDE SEQUENCE [LARGE SCALE GENOMIC DNA]</scope>
    <source>
        <strain evidence="2 3">NBRC 107125</strain>
    </source>
</reference>
<proteinExistence type="predicted"/>
<evidence type="ECO:0000256" key="1">
    <source>
        <dbReference type="SAM" id="Phobius"/>
    </source>
</evidence>
<dbReference type="AlphaFoldDB" id="A0A1X9NH86"/>
<keyword evidence="1" id="KW-0472">Membrane</keyword>
<keyword evidence="3" id="KW-1185">Reference proteome</keyword>
<protein>
    <recommendedName>
        <fullName evidence="4">DUF4381 domain-containing protein</fullName>
    </recommendedName>
</protein>
<accession>A0A1X9NH86</accession>
<dbReference type="OrthoDB" id="283083at2"/>
<evidence type="ECO:0000313" key="2">
    <source>
        <dbReference type="EMBL" id="ARN75762.1"/>
    </source>
</evidence>
<keyword evidence="1" id="KW-0812">Transmembrane</keyword>
<evidence type="ECO:0000313" key="3">
    <source>
        <dbReference type="Proteomes" id="UP000193450"/>
    </source>
</evidence>
<keyword evidence="1" id="KW-1133">Transmembrane helix</keyword>
<dbReference type="InterPro" id="IPR025489">
    <property type="entry name" value="DUF4381"/>
</dbReference>
<dbReference type="Pfam" id="PF14316">
    <property type="entry name" value="DUF4381"/>
    <property type="match status" value="1"/>
</dbReference>
<sequence length="169" mass="19273">MSNPFAPNSGWGNYALEGFSEIALPAAIELWPQTPGWWLLLLAVLYGVSRRCYQAIKRYWRNRYRRVAIQQLNAIQQQVLKGDISALPKVPEIMKAVALQAFPRQDIANLFGGEWEDFLDSSYSGPSFASQFPGVLYALSYQSSTKQGLSEQFWQQCQLWISTHRSAYD</sequence>
<feature type="transmembrane region" description="Helical" evidence="1">
    <location>
        <begin position="36"/>
        <end position="53"/>
    </location>
</feature>
<organism evidence="2 3">
    <name type="scientific">Oceanicoccus sagamiensis</name>
    <dbReference type="NCBI Taxonomy" id="716816"/>
    <lineage>
        <taxon>Bacteria</taxon>
        <taxon>Pseudomonadati</taxon>
        <taxon>Pseudomonadota</taxon>
        <taxon>Gammaproteobacteria</taxon>
        <taxon>Cellvibrionales</taxon>
        <taxon>Spongiibacteraceae</taxon>
        <taxon>Oceanicoccus</taxon>
    </lineage>
</organism>
<name>A0A1X9NH86_9GAMM</name>
<dbReference type="Proteomes" id="UP000193450">
    <property type="component" value="Chromosome"/>
</dbReference>
<gene>
    <name evidence="2" type="ORF">BST96_17600</name>
</gene>
<dbReference type="RefSeq" id="WP_085759955.1">
    <property type="nucleotide sequence ID" value="NZ_CP019343.1"/>
</dbReference>
<dbReference type="EMBL" id="CP019343">
    <property type="protein sequence ID" value="ARN75762.1"/>
    <property type="molecule type" value="Genomic_DNA"/>
</dbReference>
<dbReference type="KEGG" id="osg:BST96_17600"/>